<dbReference type="PANTHER" id="PTHR43798">
    <property type="entry name" value="MONOACYLGLYCEROL LIPASE"/>
    <property type="match status" value="1"/>
</dbReference>
<dbReference type="Pfam" id="PF12697">
    <property type="entry name" value="Abhydrolase_6"/>
    <property type="match status" value="1"/>
</dbReference>
<dbReference type="AlphaFoldDB" id="T0IJA6"/>
<evidence type="ECO:0000313" key="2">
    <source>
        <dbReference type="EMBL" id="EQB11805.1"/>
    </source>
</evidence>
<dbReference type="EMBL" id="ATDP01000106">
    <property type="protein sequence ID" value="EQB11805.1"/>
    <property type="molecule type" value="Genomic_DNA"/>
</dbReference>
<gene>
    <name evidence="2" type="ORF">RLDS_22005</name>
</gene>
<evidence type="ECO:0000313" key="3">
    <source>
        <dbReference type="Proteomes" id="UP000015531"/>
    </source>
</evidence>
<dbReference type="RefSeq" id="WP_021227870.1">
    <property type="nucleotide sequence ID" value="NZ_ATDP01000106.1"/>
</dbReference>
<comment type="caution">
    <text evidence="2">The sequence shown here is derived from an EMBL/GenBank/DDBJ whole genome shotgun (WGS) entry which is preliminary data.</text>
</comment>
<dbReference type="SUPFAM" id="SSF53474">
    <property type="entry name" value="alpha/beta-Hydrolases"/>
    <property type="match status" value="1"/>
</dbReference>
<dbReference type="OrthoDB" id="9808398at2"/>
<dbReference type="InterPro" id="IPR000073">
    <property type="entry name" value="AB_hydrolase_1"/>
</dbReference>
<dbReference type="InterPro" id="IPR029058">
    <property type="entry name" value="AB_hydrolase_fold"/>
</dbReference>
<evidence type="ECO:0000259" key="1">
    <source>
        <dbReference type="Pfam" id="PF12697"/>
    </source>
</evidence>
<name>T0IJA6_9SPHN</name>
<dbReference type="Proteomes" id="UP000015531">
    <property type="component" value="Unassembled WGS sequence"/>
</dbReference>
<sequence length="250" mass="27445">MLAYERFGHGDQKILALHGWMGDEHLLDPMRHALDQSAFEFVVPAYRGYGASAHMRGVYDLDEIVSDLGELIESLGWNEFLVIGHSMGGLIGQRLLALYPDRLIKLACVASVPPSGAQFDDQTFSMFHAAADNLEVRRGLLDFSTGHRLPSAWLDHVISQTASAQPEAMQGYLEMFARSDLTPLVTGIETPILVLAGGKEPMDVETVFKDTFAQAYPNATFEMLAETGHCPIDEAPIYVAGAVQGFFRAQ</sequence>
<accession>T0IJA6</accession>
<keyword evidence="3" id="KW-1185">Reference proteome</keyword>
<proteinExistence type="predicted"/>
<dbReference type="Gene3D" id="3.40.50.1820">
    <property type="entry name" value="alpha/beta hydrolase"/>
    <property type="match status" value="1"/>
</dbReference>
<feature type="domain" description="AB hydrolase-1" evidence="1">
    <location>
        <begin position="14"/>
        <end position="240"/>
    </location>
</feature>
<dbReference type="eggNOG" id="COG0596">
    <property type="taxonomic scope" value="Bacteria"/>
</dbReference>
<dbReference type="PATRIC" id="fig|1331060.3.peg.4255"/>
<reference evidence="2 3" key="1">
    <citation type="journal article" date="2013" name="Genome Announc.">
        <title>Draft Genome Sequence of Sphingobium lactosutens Strain DS20T, Isolated from a Hexachlorocyclohexane Dumpsite.</title>
        <authorList>
            <person name="Kumar R."/>
            <person name="Dwivedi V."/>
            <person name="Negi V."/>
            <person name="Khurana J.P."/>
            <person name="Lal R."/>
        </authorList>
    </citation>
    <scope>NUCLEOTIDE SEQUENCE [LARGE SCALE GENOMIC DNA]</scope>
    <source>
        <strain evidence="2 3">DS20</strain>
    </source>
</reference>
<dbReference type="InterPro" id="IPR050266">
    <property type="entry name" value="AB_hydrolase_sf"/>
</dbReference>
<protein>
    <recommendedName>
        <fullName evidence="1">AB hydrolase-1 domain-containing protein</fullName>
    </recommendedName>
</protein>
<organism evidence="2 3">
    <name type="scientific">Sphingobium lactosutens DS20</name>
    <dbReference type="NCBI Taxonomy" id="1331060"/>
    <lineage>
        <taxon>Bacteria</taxon>
        <taxon>Pseudomonadati</taxon>
        <taxon>Pseudomonadota</taxon>
        <taxon>Alphaproteobacteria</taxon>
        <taxon>Sphingomonadales</taxon>
        <taxon>Sphingomonadaceae</taxon>
        <taxon>Sphingobium</taxon>
    </lineage>
</organism>